<comment type="similarity">
    <text evidence="2">Belongs to the ABC-4 integral membrane protein family. LolC/E subfamily.</text>
</comment>
<feature type="transmembrane region" description="Helical" evidence="7">
    <location>
        <begin position="21"/>
        <end position="45"/>
    </location>
</feature>
<dbReference type="RefSeq" id="WP_103790174.1">
    <property type="nucleotide sequence ID" value="NZ_PQVF01000012.1"/>
</dbReference>
<dbReference type="PANTHER" id="PTHR30489:SF0">
    <property type="entry name" value="LIPOPROTEIN-RELEASING SYSTEM TRANSMEMBRANE PROTEIN LOLE"/>
    <property type="match status" value="1"/>
</dbReference>
<dbReference type="GO" id="GO:0044874">
    <property type="term" value="P:lipoprotein localization to outer membrane"/>
    <property type="evidence" value="ECO:0007669"/>
    <property type="project" value="TreeGrafter"/>
</dbReference>
<feature type="transmembrane region" description="Helical" evidence="7">
    <location>
        <begin position="271"/>
        <end position="295"/>
    </location>
</feature>
<keyword evidence="4 7" id="KW-0812">Transmembrane</keyword>
<evidence type="ECO:0000256" key="3">
    <source>
        <dbReference type="ARBA" id="ARBA00022475"/>
    </source>
</evidence>
<dbReference type="InterPro" id="IPR025857">
    <property type="entry name" value="MacB_PCD"/>
</dbReference>
<keyword evidence="6 7" id="KW-0472">Membrane</keyword>
<accession>A0A2S4ZY54</accession>
<evidence type="ECO:0000256" key="5">
    <source>
        <dbReference type="ARBA" id="ARBA00022989"/>
    </source>
</evidence>
<gene>
    <name evidence="10" type="ORF">C3K47_16015</name>
</gene>
<dbReference type="Proteomes" id="UP000236893">
    <property type="component" value="Unassembled WGS sequence"/>
</dbReference>
<comment type="subcellular location">
    <subcellularLocation>
        <location evidence="1">Cell membrane</location>
        <topology evidence="1">Multi-pass membrane protein</topology>
    </subcellularLocation>
</comment>
<dbReference type="OrthoDB" id="1522670at2"/>
<evidence type="ECO:0000256" key="7">
    <source>
        <dbReference type="SAM" id="Phobius"/>
    </source>
</evidence>
<evidence type="ECO:0000313" key="10">
    <source>
        <dbReference type="EMBL" id="POY35288.1"/>
    </source>
</evidence>
<evidence type="ECO:0000256" key="1">
    <source>
        <dbReference type="ARBA" id="ARBA00004651"/>
    </source>
</evidence>
<keyword evidence="11" id="KW-1185">Reference proteome</keyword>
<reference evidence="10 11" key="1">
    <citation type="submission" date="2018-01" db="EMBL/GenBank/DDBJ databases">
        <authorList>
            <person name="Gaut B.S."/>
            <person name="Morton B.R."/>
            <person name="Clegg M.T."/>
            <person name="Duvall M.R."/>
        </authorList>
    </citation>
    <scope>NUCLEOTIDE SEQUENCE [LARGE SCALE GENOMIC DNA]</scope>
    <source>
        <strain evidence="10 11">HR-AV</strain>
    </source>
</reference>
<keyword evidence="5 7" id="KW-1133">Transmembrane helix</keyword>
<dbReference type="Pfam" id="PF02687">
    <property type="entry name" value="FtsX"/>
    <property type="match status" value="1"/>
</dbReference>
<evidence type="ECO:0000259" key="8">
    <source>
        <dbReference type="Pfam" id="PF02687"/>
    </source>
</evidence>
<protein>
    <submittedName>
        <fullName evidence="10">ABC transporter permease</fullName>
    </submittedName>
</protein>
<evidence type="ECO:0000313" key="11">
    <source>
        <dbReference type="Proteomes" id="UP000236893"/>
    </source>
</evidence>
<dbReference type="GO" id="GO:0098797">
    <property type="term" value="C:plasma membrane protein complex"/>
    <property type="evidence" value="ECO:0007669"/>
    <property type="project" value="TreeGrafter"/>
</dbReference>
<feature type="domain" description="MacB-like periplasmic core" evidence="9">
    <location>
        <begin position="27"/>
        <end position="193"/>
    </location>
</feature>
<dbReference type="Pfam" id="PF12704">
    <property type="entry name" value="MacB_PCD"/>
    <property type="match status" value="1"/>
</dbReference>
<sequence length="405" mass="45446">MNTELFIAKRISSSSQRTFSRVIVQVAITGIALGLAVMIASFAIVTGFKAEIRDKIIGFAGAIQLVKYDLSTSLENNAIKLNDNARQAIRYTPEITHVQSFATKTGIISANSEIEGVVLKGIGTDFNWKFYADKMVDGSVLKLNNDSITNEVMLSKFTADRLKIKTGDNILMYFVQEPLRRRKFKVVGIFDLGIEELDKMYVLGDIKVVQRLNNWDNGQVGGYELAVNDYRKIDTVSKYIFENAGEDLAAYSAQERFPAIFDWLALLDVNAIVILALMLLVAGINMISTLLILILERTNMIGLLKALGYTSWNIRKIFLYKASYLIVRGMIIGNIIGVGFCLIQQHFRIISLDQQSYYMKFVPVEINWITVLLLNVGTLVVCVLMLLIPSLLVTRITPVKALRFK</sequence>
<dbReference type="AlphaFoldDB" id="A0A2S4ZY54"/>
<dbReference type="InterPro" id="IPR003838">
    <property type="entry name" value="ABC3_permease_C"/>
</dbReference>
<dbReference type="EMBL" id="PQVF01000012">
    <property type="protein sequence ID" value="POY35288.1"/>
    <property type="molecule type" value="Genomic_DNA"/>
</dbReference>
<comment type="caution">
    <text evidence="10">The sequence shown here is derived from an EMBL/GenBank/DDBJ whole genome shotgun (WGS) entry which is preliminary data.</text>
</comment>
<dbReference type="PANTHER" id="PTHR30489">
    <property type="entry name" value="LIPOPROTEIN-RELEASING SYSTEM TRANSMEMBRANE PROTEIN LOLE"/>
    <property type="match status" value="1"/>
</dbReference>
<evidence type="ECO:0000256" key="4">
    <source>
        <dbReference type="ARBA" id="ARBA00022692"/>
    </source>
</evidence>
<name>A0A2S4ZY54_9SPHI</name>
<organism evidence="10 11">
    <name type="scientific">Solitalea longa</name>
    <dbReference type="NCBI Taxonomy" id="2079460"/>
    <lineage>
        <taxon>Bacteria</taxon>
        <taxon>Pseudomonadati</taxon>
        <taxon>Bacteroidota</taxon>
        <taxon>Sphingobacteriia</taxon>
        <taxon>Sphingobacteriales</taxon>
        <taxon>Sphingobacteriaceae</taxon>
        <taxon>Solitalea</taxon>
    </lineage>
</organism>
<feature type="transmembrane region" description="Helical" evidence="7">
    <location>
        <begin position="367"/>
        <end position="393"/>
    </location>
</feature>
<keyword evidence="3" id="KW-1003">Cell membrane</keyword>
<evidence type="ECO:0000256" key="6">
    <source>
        <dbReference type="ARBA" id="ARBA00023136"/>
    </source>
</evidence>
<evidence type="ECO:0000256" key="2">
    <source>
        <dbReference type="ARBA" id="ARBA00005236"/>
    </source>
</evidence>
<feature type="domain" description="ABC3 transporter permease C-terminal" evidence="8">
    <location>
        <begin position="272"/>
        <end position="398"/>
    </location>
</feature>
<proteinExistence type="inferred from homology"/>
<dbReference type="InterPro" id="IPR051447">
    <property type="entry name" value="Lipoprotein-release_system"/>
</dbReference>
<evidence type="ECO:0000259" key="9">
    <source>
        <dbReference type="Pfam" id="PF12704"/>
    </source>
</evidence>
<feature type="transmembrane region" description="Helical" evidence="7">
    <location>
        <begin position="325"/>
        <end position="347"/>
    </location>
</feature>